<dbReference type="Gene3D" id="3.30.1330.60">
    <property type="entry name" value="OmpA-like domain"/>
    <property type="match status" value="1"/>
</dbReference>
<dbReference type="PANTHER" id="PTHR30329">
    <property type="entry name" value="STATOR ELEMENT OF FLAGELLAR MOTOR COMPLEX"/>
    <property type="match status" value="1"/>
</dbReference>
<feature type="domain" description="OmpA-like" evidence="13">
    <location>
        <begin position="270"/>
        <end position="383"/>
    </location>
</feature>
<dbReference type="Gene3D" id="2.40.160.20">
    <property type="match status" value="1"/>
</dbReference>
<feature type="signal peptide" evidence="12">
    <location>
        <begin position="1"/>
        <end position="21"/>
    </location>
</feature>
<sequence>MLVRLSALVAPMFLVPGTASAQPRPALAQTPPGFYAAAGIGVNQPQSADVETSGTIRNTLRGNGTVRFEPMAMGVVALGYGFGNGIRVELEGSLRANAVDRASAGPGLAPVTSSQGQLWNWGLMANALVDVDLGAEWIQPYFGVGLGYVWSEVKDFRVASSGQRLAVDGTEGNLAYQAIAGAAFPIAAVPGLSATAEYRFMGTVEQDYAANLFTTTRRRTAPTAGRAEISPYHHAVLFGLRYSLGGVAEPAPATPVAFTPPPIAVQPPIAAAPAVTRSFIVYFGLNSASLTVRARQIVIEAAQAARSGSTVIEVGGHTDAAGSPAANQRLSRRRAEAVASELRRQGIAGDSISITAHGETQPAVPTRSGAREPRNRRVEIILR</sequence>
<gene>
    <name evidence="14" type="ORF">HB662_14115</name>
</gene>
<dbReference type="Pfam" id="PF00691">
    <property type="entry name" value="OmpA"/>
    <property type="match status" value="1"/>
</dbReference>
<accession>A0ABX1F0N5</accession>
<keyword evidence="15" id="KW-1185">Reference proteome</keyword>
<name>A0ABX1F0N5_9PROT</name>
<evidence type="ECO:0000256" key="3">
    <source>
        <dbReference type="ARBA" id="ARBA00022452"/>
    </source>
</evidence>
<keyword evidence="5 12" id="KW-0732">Signal</keyword>
<dbReference type="InterPro" id="IPR011250">
    <property type="entry name" value="OMP/PagP_B-barrel"/>
</dbReference>
<reference evidence="14 15" key="1">
    <citation type="submission" date="2020-03" db="EMBL/GenBank/DDBJ databases">
        <title>Roseomonas selenitidurans sp. nov. isolated from soil.</title>
        <authorList>
            <person name="Liu H."/>
        </authorList>
    </citation>
    <scope>NUCLEOTIDE SEQUENCE [LARGE SCALE GENOMIC DNA]</scope>
    <source>
        <strain evidence="14 15">JCM 15073</strain>
    </source>
</reference>
<keyword evidence="9" id="KW-0998">Cell outer membrane</keyword>
<comment type="subcellular location">
    <subcellularLocation>
        <location evidence="1">Cell outer membrane</location>
        <topology evidence="1">Multi-pass membrane protein</topology>
    </subcellularLocation>
</comment>
<evidence type="ECO:0000256" key="5">
    <source>
        <dbReference type="ARBA" id="ARBA00022729"/>
    </source>
</evidence>
<evidence type="ECO:0000259" key="13">
    <source>
        <dbReference type="PROSITE" id="PS51123"/>
    </source>
</evidence>
<comment type="caution">
    <text evidence="14">The sequence shown here is derived from an EMBL/GenBank/DDBJ whole genome shotgun (WGS) entry which is preliminary data.</text>
</comment>
<dbReference type="InterPro" id="IPR006664">
    <property type="entry name" value="OMP_bac"/>
</dbReference>
<evidence type="ECO:0000256" key="4">
    <source>
        <dbReference type="ARBA" id="ARBA00022692"/>
    </source>
</evidence>
<dbReference type="InterPro" id="IPR006665">
    <property type="entry name" value="OmpA-like"/>
</dbReference>
<feature type="chain" id="PRO_5045382130" evidence="12">
    <location>
        <begin position="22"/>
        <end position="383"/>
    </location>
</feature>
<dbReference type="PANTHER" id="PTHR30329:SF21">
    <property type="entry name" value="LIPOPROTEIN YIAD-RELATED"/>
    <property type="match status" value="1"/>
</dbReference>
<evidence type="ECO:0000256" key="7">
    <source>
        <dbReference type="ARBA" id="ARBA00023114"/>
    </source>
</evidence>
<dbReference type="InterPro" id="IPR036737">
    <property type="entry name" value="OmpA-like_sf"/>
</dbReference>
<evidence type="ECO:0000256" key="8">
    <source>
        <dbReference type="ARBA" id="ARBA00023136"/>
    </source>
</evidence>
<dbReference type="InterPro" id="IPR050330">
    <property type="entry name" value="Bact_OuterMem_StrucFunc"/>
</dbReference>
<keyword evidence="8 10" id="KW-0472">Membrane</keyword>
<evidence type="ECO:0000313" key="14">
    <source>
        <dbReference type="EMBL" id="NKE45923.1"/>
    </source>
</evidence>
<dbReference type="InterPro" id="IPR027385">
    <property type="entry name" value="Beta-barrel_OMP"/>
</dbReference>
<evidence type="ECO:0000256" key="9">
    <source>
        <dbReference type="ARBA" id="ARBA00023237"/>
    </source>
</evidence>
<dbReference type="RefSeq" id="WP_168050453.1">
    <property type="nucleotide sequence ID" value="NZ_JAATJR010000004.1"/>
</dbReference>
<dbReference type="EMBL" id="JAAVTX010000004">
    <property type="protein sequence ID" value="NKE45923.1"/>
    <property type="molecule type" value="Genomic_DNA"/>
</dbReference>
<organism evidence="14 15">
    <name type="scientific">Falsiroseomonas frigidaquae</name>
    <dbReference type="NCBI Taxonomy" id="487318"/>
    <lineage>
        <taxon>Bacteria</taxon>
        <taxon>Pseudomonadati</taxon>
        <taxon>Pseudomonadota</taxon>
        <taxon>Alphaproteobacteria</taxon>
        <taxon>Acetobacterales</taxon>
        <taxon>Roseomonadaceae</taxon>
        <taxon>Falsiroseomonas</taxon>
    </lineage>
</organism>
<dbReference type="CDD" id="cd07185">
    <property type="entry name" value="OmpA_C-like"/>
    <property type="match status" value="1"/>
</dbReference>
<evidence type="ECO:0000256" key="11">
    <source>
        <dbReference type="SAM" id="MobiDB-lite"/>
    </source>
</evidence>
<proteinExistence type="predicted"/>
<dbReference type="Pfam" id="PF13505">
    <property type="entry name" value="OMP_b-brl"/>
    <property type="match status" value="1"/>
</dbReference>
<evidence type="ECO:0000313" key="15">
    <source>
        <dbReference type="Proteomes" id="UP000765160"/>
    </source>
</evidence>
<keyword evidence="3" id="KW-1134">Transmembrane beta strand</keyword>
<feature type="region of interest" description="Disordered" evidence="11">
    <location>
        <begin position="355"/>
        <end position="374"/>
    </location>
</feature>
<dbReference type="SUPFAM" id="SSF103088">
    <property type="entry name" value="OmpA-like"/>
    <property type="match status" value="1"/>
</dbReference>
<evidence type="ECO:0000256" key="1">
    <source>
        <dbReference type="ARBA" id="ARBA00004571"/>
    </source>
</evidence>
<evidence type="ECO:0000256" key="12">
    <source>
        <dbReference type="SAM" id="SignalP"/>
    </source>
</evidence>
<keyword evidence="4" id="KW-0812">Transmembrane</keyword>
<keyword evidence="6" id="KW-0406">Ion transport</keyword>
<evidence type="ECO:0000256" key="10">
    <source>
        <dbReference type="PROSITE-ProRule" id="PRU00473"/>
    </source>
</evidence>
<keyword evidence="2" id="KW-0813">Transport</keyword>
<evidence type="ECO:0000256" key="2">
    <source>
        <dbReference type="ARBA" id="ARBA00022448"/>
    </source>
</evidence>
<evidence type="ECO:0000256" key="6">
    <source>
        <dbReference type="ARBA" id="ARBA00023065"/>
    </source>
</evidence>
<dbReference type="Proteomes" id="UP000765160">
    <property type="component" value="Unassembled WGS sequence"/>
</dbReference>
<keyword evidence="7" id="KW-0626">Porin</keyword>
<dbReference type="SUPFAM" id="SSF56925">
    <property type="entry name" value="OMPA-like"/>
    <property type="match status" value="1"/>
</dbReference>
<protein>
    <submittedName>
        <fullName evidence="14">OmpA family protein</fullName>
    </submittedName>
</protein>
<dbReference type="PRINTS" id="PR01021">
    <property type="entry name" value="OMPADOMAIN"/>
</dbReference>
<dbReference type="PROSITE" id="PS51123">
    <property type="entry name" value="OMPA_2"/>
    <property type="match status" value="1"/>
</dbReference>